<dbReference type="RefSeq" id="XP_033538664.1">
    <property type="nucleotide sequence ID" value="XM_033681630.1"/>
</dbReference>
<dbReference type="GeneID" id="54422200"/>
<dbReference type="OrthoDB" id="3936519at2759"/>
<proteinExistence type="predicted"/>
<evidence type="ECO:0000256" key="2">
    <source>
        <dbReference type="SAM" id="SignalP"/>
    </source>
</evidence>
<accession>A0A6G1GG57</accession>
<feature type="signal peptide" evidence="2">
    <location>
        <begin position="1"/>
        <end position="17"/>
    </location>
</feature>
<dbReference type="Pfam" id="PF07712">
    <property type="entry name" value="SURNod19"/>
    <property type="match status" value="1"/>
</dbReference>
<name>A0A6G1GG57_9PEZI</name>
<keyword evidence="4" id="KW-1185">Reference proteome</keyword>
<sequence>MKPFVVLSVAAIASSAAVPNLVSRQLGNFLSLFGVGGAVQAPILNQELKPQHDPAAKRELKVWGPFKLQPANSTHGKPNGLKLDPSSDVVSAALSGICNGCMVLEAQGQMSFANGSRQDIQFGVYTHHILFADIGRPAVSLPLGAVCPDGIKNAGGFAGQGAALAGSGPPPGVTASGPPGQSEGHSHGRKRQAPPGSKIPPISILVGNGEDASPLVFASKDPSVKSGFYIGEEDKFGLMAEVINYDNHDKDVWFSVDIEYIEGPREPDYLDVGGGALNIDGCSRGLAFHPPADKAVSYTSNDFIVGADGYLLNFTPHLHDGGINIEVFRNKTLVCHSDAVYGDGEGTTAIGGEAWETITAYTPCEKAVKVSKGDILSMSAEYDLTKHRLRPDSNNHEMGAEAMALATYVYAREPVAPAPAPAVEE</sequence>
<keyword evidence="2" id="KW-0732">Signal</keyword>
<reference evidence="5" key="2">
    <citation type="submission" date="2020-04" db="EMBL/GenBank/DDBJ databases">
        <authorList>
            <consortium name="NCBI Genome Project"/>
        </authorList>
    </citation>
    <scope>NUCLEOTIDE SEQUENCE</scope>
    <source>
        <strain evidence="5">CBS 781.70</strain>
    </source>
</reference>
<protein>
    <submittedName>
        <fullName evidence="3 5">Uncharacterized protein</fullName>
    </submittedName>
</protein>
<evidence type="ECO:0000313" key="5">
    <source>
        <dbReference type="RefSeq" id="XP_033538664.1"/>
    </source>
</evidence>
<evidence type="ECO:0000256" key="1">
    <source>
        <dbReference type="SAM" id="MobiDB-lite"/>
    </source>
</evidence>
<dbReference type="Proteomes" id="UP000504638">
    <property type="component" value="Unplaced"/>
</dbReference>
<feature type="chain" id="PRO_5044632100" evidence="2">
    <location>
        <begin position="18"/>
        <end position="425"/>
    </location>
</feature>
<dbReference type="InterPro" id="IPR011692">
    <property type="entry name" value="Stress_up-reg_Nod19"/>
</dbReference>
<gene>
    <name evidence="3 5" type="ORF">P152DRAFT_478086</name>
</gene>
<evidence type="ECO:0000313" key="3">
    <source>
        <dbReference type="EMBL" id="KAF1817033.1"/>
    </source>
</evidence>
<dbReference type="AlphaFoldDB" id="A0A6G1GG57"/>
<dbReference type="EMBL" id="ML975149">
    <property type="protein sequence ID" value="KAF1817033.1"/>
    <property type="molecule type" value="Genomic_DNA"/>
</dbReference>
<reference evidence="3 5" key="1">
    <citation type="submission" date="2020-01" db="EMBL/GenBank/DDBJ databases">
        <authorList>
            <consortium name="DOE Joint Genome Institute"/>
            <person name="Haridas S."/>
            <person name="Albert R."/>
            <person name="Binder M."/>
            <person name="Bloem J."/>
            <person name="Labutti K."/>
            <person name="Salamov A."/>
            <person name="Andreopoulos B."/>
            <person name="Baker S.E."/>
            <person name="Barry K."/>
            <person name="Bills G."/>
            <person name="Bluhm B.H."/>
            <person name="Cannon C."/>
            <person name="Castanera R."/>
            <person name="Culley D.E."/>
            <person name="Daum C."/>
            <person name="Ezra D."/>
            <person name="Gonzalez J.B."/>
            <person name="Henrissat B."/>
            <person name="Kuo A."/>
            <person name="Liang C."/>
            <person name="Lipzen A."/>
            <person name="Lutzoni F."/>
            <person name="Magnuson J."/>
            <person name="Mondo S."/>
            <person name="Nolan M."/>
            <person name="Ohm R."/>
            <person name="Pangilinan J."/>
            <person name="Park H.-J."/>
            <person name="Ramirez L."/>
            <person name="Alfaro M."/>
            <person name="Sun H."/>
            <person name="Tritt A."/>
            <person name="Yoshinaga Y."/>
            <person name="Zwiers L.-H."/>
            <person name="Turgeon B.G."/>
            <person name="Goodwin S.B."/>
            <person name="Spatafora J.W."/>
            <person name="Crous P.W."/>
            <person name="Grigoriev I.V."/>
        </authorList>
    </citation>
    <scope>NUCLEOTIDE SEQUENCE</scope>
    <source>
        <strain evidence="3 5">CBS 781.70</strain>
    </source>
</reference>
<organism evidence="3">
    <name type="scientific">Eremomyces bilateralis CBS 781.70</name>
    <dbReference type="NCBI Taxonomy" id="1392243"/>
    <lineage>
        <taxon>Eukaryota</taxon>
        <taxon>Fungi</taxon>
        <taxon>Dikarya</taxon>
        <taxon>Ascomycota</taxon>
        <taxon>Pezizomycotina</taxon>
        <taxon>Dothideomycetes</taxon>
        <taxon>Dothideomycetes incertae sedis</taxon>
        <taxon>Eremomycetales</taxon>
        <taxon>Eremomycetaceae</taxon>
        <taxon>Eremomyces</taxon>
    </lineage>
</organism>
<feature type="region of interest" description="Disordered" evidence="1">
    <location>
        <begin position="162"/>
        <end position="201"/>
    </location>
</feature>
<reference evidence="5" key="3">
    <citation type="submission" date="2025-04" db="UniProtKB">
        <authorList>
            <consortium name="RefSeq"/>
        </authorList>
    </citation>
    <scope>IDENTIFICATION</scope>
    <source>
        <strain evidence="5">CBS 781.70</strain>
    </source>
</reference>
<evidence type="ECO:0000313" key="4">
    <source>
        <dbReference type="Proteomes" id="UP000504638"/>
    </source>
</evidence>